<accession>A0ACD0P6T8</accession>
<protein>
    <submittedName>
        <fullName evidence="1">Uncharacterized protein</fullName>
    </submittedName>
</protein>
<evidence type="ECO:0000313" key="1">
    <source>
        <dbReference type="EMBL" id="PWN53781.1"/>
    </source>
</evidence>
<sequence>MTLEPFKYDLWDPKVKVLLRAYLRSSLTTFLLTLIPIWLAMPFYWGSLYNMDSRVHNLEAWVMTSSSSVSSNSTVSDLVVRGLLSLNSLPPNQHLTWSHLVDSPFSPQEAVLNERTWMAVQISNRGERDSIEIHYNTARNQNAVTSFILPLTTSPLNDILRGHSDSEGTPLTFSHSDVRPFDSSAANATTFVGLIYVLILSFIFVLRAFMPKQWLASKLSLRSYLLLRLMAPVLYYFLVSWSFCLLSLPFKIPFSRFVSGGFLLYWSITWLAMIVMGGLMELVASLVTPPYMSFFMVSFIVVNNAVSSWPFQLLHPFFQYGYAMPFYHLRQSFITIIFNTRSHLALNIGVLVAWLALVWSGLFLHTLLERKKELRKSSPPAPQRPSPSPPPPPKPTTTQAPPSDHQALLRSEKSSLSTPSSSSEASSIHLEEPRRGAQIDLERGGA</sequence>
<name>A0ACD0P6T8_9BASI</name>
<gene>
    <name evidence="1" type="ORF">IE53DRAFT_309607</name>
</gene>
<proteinExistence type="predicted"/>
<evidence type="ECO:0000313" key="2">
    <source>
        <dbReference type="Proteomes" id="UP000245626"/>
    </source>
</evidence>
<organism evidence="1 2">
    <name type="scientific">Violaceomyces palustris</name>
    <dbReference type="NCBI Taxonomy" id="1673888"/>
    <lineage>
        <taxon>Eukaryota</taxon>
        <taxon>Fungi</taxon>
        <taxon>Dikarya</taxon>
        <taxon>Basidiomycota</taxon>
        <taxon>Ustilaginomycotina</taxon>
        <taxon>Ustilaginomycetes</taxon>
        <taxon>Violaceomycetales</taxon>
        <taxon>Violaceomycetaceae</taxon>
        <taxon>Violaceomyces</taxon>
    </lineage>
</organism>
<reference evidence="1 2" key="1">
    <citation type="journal article" date="2018" name="Mol. Biol. Evol.">
        <title>Broad Genomic Sampling Reveals a Smut Pathogenic Ancestry of the Fungal Clade Ustilaginomycotina.</title>
        <authorList>
            <person name="Kijpornyongpan T."/>
            <person name="Mondo S.J."/>
            <person name="Barry K."/>
            <person name="Sandor L."/>
            <person name="Lee J."/>
            <person name="Lipzen A."/>
            <person name="Pangilinan J."/>
            <person name="LaButti K."/>
            <person name="Hainaut M."/>
            <person name="Henrissat B."/>
            <person name="Grigoriev I.V."/>
            <person name="Spatafora J.W."/>
            <person name="Aime M.C."/>
        </authorList>
    </citation>
    <scope>NUCLEOTIDE SEQUENCE [LARGE SCALE GENOMIC DNA]</scope>
    <source>
        <strain evidence="1 2">SA 807</strain>
    </source>
</reference>
<dbReference type="EMBL" id="KZ819709">
    <property type="protein sequence ID" value="PWN53781.1"/>
    <property type="molecule type" value="Genomic_DNA"/>
</dbReference>
<keyword evidence="2" id="KW-1185">Reference proteome</keyword>
<dbReference type="Proteomes" id="UP000245626">
    <property type="component" value="Unassembled WGS sequence"/>
</dbReference>